<keyword evidence="3" id="KW-0378">Hydrolase</keyword>
<evidence type="ECO:0000256" key="4">
    <source>
        <dbReference type="ARBA" id="ARBA00023316"/>
    </source>
</evidence>
<dbReference type="Gene3D" id="2.80.10.50">
    <property type="match status" value="1"/>
</dbReference>
<dbReference type="InterPro" id="IPR036505">
    <property type="entry name" value="Amidase/PGRP_sf"/>
</dbReference>
<dbReference type="PROSITE" id="PS50231">
    <property type="entry name" value="RICIN_B_LECTIN"/>
    <property type="match status" value="1"/>
</dbReference>
<dbReference type="Gene3D" id="3.40.80.10">
    <property type="entry name" value="Peptidoglycan recognition protein-like"/>
    <property type="match status" value="1"/>
</dbReference>
<comment type="catalytic activity">
    <reaction evidence="1">
        <text>Hydrolyzes the link between N-acetylmuramoyl residues and L-amino acid residues in certain cell-wall glycopeptides.</text>
        <dbReference type="EC" id="3.5.1.28"/>
    </reaction>
</comment>
<dbReference type="PANTHER" id="PTHR30417">
    <property type="entry name" value="N-ACETYLMURAMOYL-L-ALANINE AMIDASE AMID"/>
    <property type="match status" value="1"/>
</dbReference>
<organism evidence="8 9">
    <name type="scientific">Niastella soli</name>
    <dbReference type="NCBI Taxonomy" id="2821487"/>
    <lineage>
        <taxon>Bacteria</taxon>
        <taxon>Pseudomonadati</taxon>
        <taxon>Bacteroidota</taxon>
        <taxon>Chitinophagia</taxon>
        <taxon>Chitinophagales</taxon>
        <taxon>Chitinophagaceae</taxon>
        <taxon>Niastella</taxon>
    </lineage>
</organism>
<accession>A0ABS3Z560</accession>
<sequence>MRKRKLIVLLIGILLQHAVEAQQPILGLATYFEEAYWRYPNIPAGLLEATAWSASRLTNLQPSLHDADNCSGMPQRYGLFALIENGKGYFKNNLLTVCSNSGITPDQYKKDVRLQVLSVAKFLSREASFRQIDVRISTEDFSSILEKLAEFPDDSSAINKYALALFKYDIYDQLQKGINTPSLKRAPVKVQMEQIFPAPLLHTLQSPAIEINVDKDQLLTPPNTPIFTTNRQPDVADKAPTAADYSPAIYVHANANNYKSGRNGAAISHIVIHTAQGSYASVISWFKNPGAHMSTHYIVRASDGQITQMVKESDMALHVQNANGYAIGIEHEGFIENGNKWYTDKLYKASASLVRDICKRYAIDGSTCYRGLGTNTINAQTGSLHIKGHQHYSGNAQTDPGKYWNWNKYADLLQEKQTAGIEKEIQFATIANGVYRITNVNSKKVMNTRDCSGKPSAYVTQTSWEGKSCQRWRFEYAGDGWYRITNLVSGRALEVPGGSKENVQILIKDTKENDSQLWRLFEDGKKGELRMENKASGKVLEIFGGSVNNGAAVLQTAWTGKPRQKWLLAAVNGDEEGEGNRFKQVNIDSTVISGIPTKQ</sequence>
<feature type="signal peptide" evidence="5">
    <location>
        <begin position="1"/>
        <end position="21"/>
    </location>
</feature>
<dbReference type="InterPro" id="IPR000772">
    <property type="entry name" value="Ricin_B_lectin"/>
</dbReference>
<dbReference type="CDD" id="cd06583">
    <property type="entry name" value="PGRP"/>
    <property type="match status" value="1"/>
</dbReference>
<evidence type="ECO:0000259" key="6">
    <source>
        <dbReference type="SMART" id="SM00458"/>
    </source>
</evidence>
<dbReference type="InterPro" id="IPR051206">
    <property type="entry name" value="NAMLAA_amidase_2"/>
</dbReference>
<dbReference type="SUPFAM" id="SSF55846">
    <property type="entry name" value="N-acetylmuramoyl-L-alanine amidase-like"/>
    <property type="match status" value="1"/>
</dbReference>
<dbReference type="PANTHER" id="PTHR30417:SF1">
    <property type="entry name" value="N-ACETYLMURAMOYL-L-ALANINE AMIDASE AMID"/>
    <property type="match status" value="1"/>
</dbReference>
<dbReference type="SMART" id="SM00644">
    <property type="entry name" value="Ami_2"/>
    <property type="match status" value="1"/>
</dbReference>
<name>A0ABS3Z560_9BACT</name>
<evidence type="ECO:0000256" key="5">
    <source>
        <dbReference type="SAM" id="SignalP"/>
    </source>
</evidence>
<dbReference type="EC" id="3.5.1.28" evidence="2"/>
<protein>
    <recommendedName>
        <fullName evidence="2">N-acetylmuramoyl-L-alanine amidase</fullName>
        <ecNumber evidence="2">3.5.1.28</ecNumber>
    </recommendedName>
</protein>
<dbReference type="SMART" id="SM00458">
    <property type="entry name" value="RICIN"/>
    <property type="match status" value="1"/>
</dbReference>
<dbReference type="Pfam" id="PF01510">
    <property type="entry name" value="Amidase_2"/>
    <property type="match status" value="1"/>
</dbReference>
<keyword evidence="4" id="KW-0961">Cell wall biogenesis/degradation</keyword>
<dbReference type="Pfam" id="PF14200">
    <property type="entry name" value="RicinB_lectin_2"/>
    <property type="match status" value="2"/>
</dbReference>
<dbReference type="SUPFAM" id="SSF50370">
    <property type="entry name" value="Ricin B-like lectins"/>
    <property type="match status" value="1"/>
</dbReference>
<evidence type="ECO:0000259" key="7">
    <source>
        <dbReference type="SMART" id="SM00644"/>
    </source>
</evidence>
<dbReference type="CDD" id="cd00161">
    <property type="entry name" value="beta-trefoil_Ricin-like"/>
    <property type="match status" value="1"/>
</dbReference>
<evidence type="ECO:0000313" key="8">
    <source>
        <dbReference type="EMBL" id="MBO9205292.1"/>
    </source>
</evidence>
<comment type="caution">
    <text evidence="8">The sequence shown here is derived from an EMBL/GenBank/DDBJ whole genome shotgun (WGS) entry which is preliminary data.</text>
</comment>
<evidence type="ECO:0000256" key="1">
    <source>
        <dbReference type="ARBA" id="ARBA00001561"/>
    </source>
</evidence>
<feature type="chain" id="PRO_5045524224" description="N-acetylmuramoyl-L-alanine amidase" evidence="5">
    <location>
        <begin position="22"/>
        <end position="599"/>
    </location>
</feature>
<evidence type="ECO:0000256" key="3">
    <source>
        <dbReference type="ARBA" id="ARBA00022801"/>
    </source>
</evidence>
<dbReference type="RefSeq" id="WP_209144724.1">
    <property type="nucleotide sequence ID" value="NZ_JAGHKO010000024.1"/>
</dbReference>
<feature type="domain" description="N-acetylmuramoyl-L-alanine amidase" evidence="7">
    <location>
        <begin position="255"/>
        <end position="401"/>
    </location>
</feature>
<keyword evidence="5" id="KW-0732">Signal</keyword>
<feature type="domain" description="Ricin B lectin" evidence="6">
    <location>
        <begin position="432"/>
        <end position="569"/>
    </location>
</feature>
<dbReference type="InterPro" id="IPR002502">
    <property type="entry name" value="Amidase_domain"/>
</dbReference>
<evidence type="ECO:0000313" key="9">
    <source>
        <dbReference type="Proteomes" id="UP000677244"/>
    </source>
</evidence>
<dbReference type="EMBL" id="JAGHKO010000024">
    <property type="protein sequence ID" value="MBO9205292.1"/>
    <property type="molecule type" value="Genomic_DNA"/>
</dbReference>
<reference evidence="8 9" key="1">
    <citation type="submission" date="2021-03" db="EMBL/GenBank/DDBJ databases">
        <title>Assistant Professor.</title>
        <authorList>
            <person name="Huq M.A."/>
        </authorList>
    </citation>
    <scope>NUCLEOTIDE SEQUENCE [LARGE SCALE GENOMIC DNA]</scope>
    <source>
        <strain evidence="8 9">MAH-29</strain>
    </source>
</reference>
<dbReference type="Proteomes" id="UP000677244">
    <property type="component" value="Unassembled WGS sequence"/>
</dbReference>
<gene>
    <name evidence="8" type="ORF">J7I42_33700</name>
</gene>
<proteinExistence type="predicted"/>
<evidence type="ECO:0000256" key="2">
    <source>
        <dbReference type="ARBA" id="ARBA00011901"/>
    </source>
</evidence>
<dbReference type="InterPro" id="IPR035992">
    <property type="entry name" value="Ricin_B-like_lectins"/>
</dbReference>
<keyword evidence="9" id="KW-1185">Reference proteome</keyword>